<dbReference type="InterPro" id="IPR013556">
    <property type="entry name" value="Flag_M-ring_C"/>
</dbReference>
<name>E1YGU3_9BACT</name>
<dbReference type="GO" id="GO:0005886">
    <property type="term" value="C:plasma membrane"/>
    <property type="evidence" value="ECO:0007669"/>
    <property type="project" value="UniProtKB-SubCell"/>
</dbReference>
<evidence type="ECO:0000256" key="5">
    <source>
        <dbReference type="ARBA" id="ARBA00022692"/>
    </source>
</evidence>
<dbReference type="InterPro" id="IPR043427">
    <property type="entry name" value="YscJ/FliF"/>
</dbReference>
<evidence type="ECO:0000256" key="4">
    <source>
        <dbReference type="ARBA" id="ARBA00022475"/>
    </source>
</evidence>
<dbReference type="PANTHER" id="PTHR30046:SF0">
    <property type="entry name" value="FLAGELLAR M-RING PROTEIN"/>
    <property type="match status" value="1"/>
</dbReference>
<dbReference type="InterPro" id="IPR000067">
    <property type="entry name" value="FlgMring_FliF"/>
</dbReference>
<dbReference type="AlphaFoldDB" id="E1YGU3"/>
<evidence type="ECO:0000256" key="10">
    <source>
        <dbReference type="SAM" id="Phobius"/>
    </source>
</evidence>
<feature type="transmembrane region" description="Helical" evidence="10">
    <location>
        <begin position="442"/>
        <end position="460"/>
    </location>
</feature>
<dbReference type="InterPro" id="IPR006182">
    <property type="entry name" value="FliF_N_dom"/>
</dbReference>
<evidence type="ECO:0000256" key="1">
    <source>
        <dbReference type="ARBA" id="ARBA00004117"/>
    </source>
</evidence>
<protein>
    <recommendedName>
        <fullName evidence="9">Flagellar M-ring protein</fullName>
    </recommendedName>
</protein>
<dbReference type="PANTHER" id="PTHR30046">
    <property type="entry name" value="FLAGELLAR M-RING PROTEIN"/>
    <property type="match status" value="1"/>
</dbReference>
<comment type="subcellular location">
    <subcellularLocation>
        <location evidence="1 9">Bacterial flagellum basal body</location>
    </subcellularLocation>
    <subcellularLocation>
        <location evidence="2">Cell membrane</location>
        <topology evidence="2">Multi-pass membrane protein</topology>
    </subcellularLocation>
</comment>
<feature type="domain" description="Flagellar M-ring N-terminal" evidence="11">
    <location>
        <begin position="42"/>
        <end position="214"/>
    </location>
</feature>
<feature type="transmembrane region" description="Helical" evidence="10">
    <location>
        <begin position="21"/>
        <end position="40"/>
    </location>
</feature>
<reference evidence="13" key="1">
    <citation type="journal article" date="2011" name="Environ. Microbiol.">
        <title>Genomic insights into the metabolic potential of the polycyclic aromatic hydrocarbon degrading sulfate-reducing Deltaproteobacterium N47.</title>
        <authorList>
            <person name="Bergmann F."/>
            <person name="Selesi D."/>
            <person name="Weinmaier T."/>
            <person name="Tischler P."/>
            <person name="Rattei T."/>
            <person name="Meckenstock R.U."/>
        </authorList>
    </citation>
    <scope>NUCLEOTIDE SEQUENCE</scope>
</reference>
<dbReference type="GO" id="GO:0003774">
    <property type="term" value="F:cytoskeletal motor activity"/>
    <property type="evidence" value="ECO:0007669"/>
    <property type="project" value="InterPro"/>
</dbReference>
<evidence type="ECO:0000256" key="2">
    <source>
        <dbReference type="ARBA" id="ARBA00004651"/>
    </source>
</evidence>
<evidence type="ECO:0000256" key="6">
    <source>
        <dbReference type="ARBA" id="ARBA00022989"/>
    </source>
</evidence>
<keyword evidence="8 9" id="KW-0975">Bacterial flagellum</keyword>
<dbReference type="GO" id="GO:0071973">
    <property type="term" value="P:bacterial-type flagellum-dependent cell motility"/>
    <property type="evidence" value="ECO:0007669"/>
    <property type="project" value="InterPro"/>
</dbReference>
<dbReference type="NCBIfam" id="TIGR00206">
    <property type="entry name" value="fliF"/>
    <property type="match status" value="1"/>
</dbReference>
<evidence type="ECO:0000259" key="11">
    <source>
        <dbReference type="Pfam" id="PF01514"/>
    </source>
</evidence>
<dbReference type="Pfam" id="PF08345">
    <property type="entry name" value="YscJ_FliF_C"/>
    <property type="match status" value="1"/>
</dbReference>
<sequence>MNDSAVQFLNFIKSLPLAKKITISVTVLLLIAAFAVMFMLSNQVDYRVLFNNLSAQDAGAIIEKLKEKNIPYKIEGGGSLILVPSDQVYELRLKMVGDGLPRDGQIGFEIFDKTDYKTTQFVQSLNYQRALQGELARTINCFDEVKSSRIFIVLPKETLFAEDTKPASASVLLDLKSNLPPERLSAIVHLVASAVEGLEPEEVTVVDTKGRVIFKGGNGNQTNTFLNNSQLDYKSKIESEISRNVQSMLEGIIGSGNAIVRVTADIDFNKTSMNEEEYDPAAAVVRSKRDIEESFRAGNASSESAPSLINQRAGVIPAESVDQNGKRKKDTLTNYEINKVTRVISKPAGTIKRLSVAAVIDGRYETVKSADGTDKRNYIPRTDEELKKFEDIVKGAMGYNEDREDKISVSSIPFSESLPGDIQMASEPFDFMALLKDYKNSLINFCLLIAVFFVLVKPLINTLKNMPKEQFVNVKEIPAAVQSNAQLPGVKTKGQIEKVIEISKSNPEKTEQLIRGWMNE</sequence>
<evidence type="ECO:0000256" key="9">
    <source>
        <dbReference type="PIRNR" id="PIRNR004862"/>
    </source>
</evidence>
<dbReference type="PRINTS" id="PR01009">
    <property type="entry name" value="FLGMRINGFLIF"/>
</dbReference>
<dbReference type="InterPro" id="IPR045851">
    <property type="entry name" value="AMP-bd_C_sf"/>
</dbReference>
<keyword evidence="5 10" id="KW-0812">Transmembrane</keyword>
<comment type="function">
    <text evidence="9">The M ring may be actively involved in energy transduction.</text>
</comment>
<comment type="similarity">
    <text evidence="3 9">Belongs to the FliF family.</text>
</comment>
<dbReference type="Pfam" id="PF01514">
    <property type="entry name" value="YscJ_FliF"/>
    <property type="match status" value="1"/>
</dbReference>
<evidence type="ECO:0000256" key="8">
    <source>
        <dbReference type="ARBA" id="ARBA00023143"/>
    </source>
</evidence>
<gene>
    <name evidence="13" type="ORF">N47_F14820</name>
</gene>
<keyword evidence="7 10" id="KW-0472">Membrane</keyword>
<evidence type="ECO:0000256" key="7">
    <source>
        <dbReference type="ARBA" id="ARBA00023136"/>
    </source>
</evidence>
<proteinExistence type="inferred from homology"/>
<evidence type="ECO:0000259" key="12">
    <source>
        <dbReference type="Pfam" id="PF08345"/>
    </source>
</evidence>
<keyword evidence="6 10" id="KW-1133">Transmembrane helix</keyword>
<dbReference type="Gene3D" id="3.30.300.30">
    <property type="match status" value="1"/>
</dbReference>
<organism evidence="13">
    <name type="scientific">uncultured Desulfobacterium sp</name>
    <dbReference type="NCBI Taxonomy" id="201089"/>
    <lineage>
        <taxon>Bacteria</taxon>
        <taxon>Pseudomonadati</taxon>
        <taxon>Thermodesulfobacteriota</taxon>
        <taxon>Desulfobacteria</taxon>
        <taxon>Desulfobacterales</taxon>
        <taxon>Desulfobacteriaceae</taxon>
        <taxon>Desulfobacterium</taxon>
        <taxon>environmental samples</taxon>
    </lineage>
</organism>
<keyword evidence="4" id="KW-1003">Cell membrane</keyword>
<dbReference type="GO" id="GO:0009431">
    <property type="term" value="C:bacterial-type flagellum basal body, MS ring"/>
    <property type="evidence" value="ECO:0007669"/>
    <property type="project" value="InterPro"/>
</dbReference>
<evidence type="ECO:0000256" key="3">
    <source>
        <dbReference type="ARBA" id="ARBA00007971"/>
    </source>
</evidence>
<feature type="domain" description="Flagellar M-ring C-terminal" evidence="12">
    <location>
        <begin position="249"/>
        <end position="414"/>
    </location>
</feature>
<dbReference type="PIRSF" id="PIRSF004862">
    <property type="entry name" value="FliF"/>
    <property type="match status" value="1"/>
</dbReference>
<dbReference type="EMBL" id="FR695873">
    <property type="protein sequence ID" value="CBX29787.1"/>
    <property type="molecule type" value="Genomic_DNA"/>
</dbReference>
<evidence type="ECO:0000313" key="13">
    <source>
        <dbReference type="EMBL" id="CBX29787.1"/>
    </source>
</evidence>
<accession>E1YGU3</accession>